<evidence type="ECO:0000313" key="3">
    <source>
        <dbReference type="Proteomes" id="UP000053766"/>
    </source>
</evidence>
<dbReference type="AlphaFoldDB" id="A0A0D8XW53"/>
<evidence type="ECO:0000313" key="2">
    <source>
        <dbReference type="EMBL" id="KJH48715.1"/>
    </source>
</evidence>
<proteinExistence type="predicted"/>
<reference evidence="2 3" key="1">
    <citation type="submission" date="2013-11" db="EMBL/GenBank/DDBJ databases">
        <title>Draft genome of the bovine lungworm Dictyocaulus viviparus.</title>
        <authorList>
            <person name="Mitreva M."/>
        </authorList>
    </citation>
    <scope>NUCLEOTIDE SEQUENCE [LARGE SCALE GENOMIC DNA]</scope>
    <source>
        <strain evidence="2 3">HannoverDv2000</strain>
    </source>
</reference>
<feature type="compositionally biased region" description="Basic residues" evidence="1">
    <location>
        <begin position="109"/>
        <end position="124"/>
    </location>
</feature>
<organism evidence="2 3">
    <name type="scientific">Dictyocaulus viviparus</name>
    <name type="common">Bovine lungworm</name>
    <dbReference type="NCBI Taxonomy" id="29172"/>
    <lineage>
        <taxon>Eukaryota</taxon>
        <taxon>Metazoa</taxon>
        <taxon>Ecdysozoa</taxon>
        <taxon>Nematoda</taxon>
        <taxon>Chromadorea</taxon>
        <taxon>Rhabditida</taxon>
        <taxon>Rhabditina</taxon>
        <taxon>Rhabditomorpha</taxon>
        <taxon>Strongyloidea</taxon>
        <taxon>Metastrongylidae</taxon>
        <taxon>Dictyocaulus</taxon>
    </lineage>
</organism>
<feature type="region of interest" description="Disordered" evidence="1">
    <location>
        <begin position="76"/>
        <end position="142"/>
    </location>
</feature>
<name>A0A0D8XW53_DICVI</name>
<protein>
    <submittedName>
        <fullName evidence="2">Uncharacterized protein</fullName>
    </submittedName>
</protein>
<dbReference type="Proteomes" id="UP000053766">
    <property type="component" value="Unassembled WGS sequence"/>
</dbReference>
<accession>A0A0D8XW53</accession>
<feature type="compositionally biased region" description="Polar residues" evidence="1">
    <location>
        <begin position="30"/>
        <end position="56"/>
    </location>
</feature>
<reference evidence="3" key="2">
    <citation type="journal article" date="2016" name="Sci. Rep.">
        <title>Dictyocaulus viviparus genome, variome and transcriptome elucidate lungworm biology and support future intervention.</title>
        <authorList>
            <person name="McNulty S.N."/>
            <person name="Strube C."/>
            <person name="Rosa B.A."/>
            <person name="Martin J.C."/>
            <person name="Tyagi R."/>
            <person name="Choi Y.J."/>
            <person name="Wang Q."/>
            <person name="Hallsworth Pepin K."/>
            <person name="Zhang X."/>
            <person name="Ozersky P."/>
            <person name="Wilson R.K."/>
            <person name="Sternberg P.W."/>
            <person name="Gasser R.B."/>
            <person name="Mitreva M."/>
        </authorList>
    </citation>
    <scope>NUCLEOTIDE SEQUENCE [LARGE SCALE GENOMIC DNA]</scope>
    <source>
        <strain evidence="3">HannoverDv2000</strain>
    </source>
</reference>
<sequence length="214" mass="25145">MQYNKMEKTSMYSNVNDQYSFFWDEELPESTFSSGPTTNRQKTIQEPSTSNNQIWSNCDEEQSEVGIETLAKSKTGLQYRNSQQTKGTEEDCSENSQYKRIGTSDRLNNKKITRQRSEKRRSKKAERLQESRQMETFDDDNDVNEEIVNSTQQSTRHCDIDANDDATLWMLIRLSRKMFREKGCPASNCDLRERILIRQTAEKAFNYLFPPIRE</sequence>
<evidence type="ECO:0000256" key="1">
    <source>
        <dbReference type="SAM" id="MobiDB-lite"/>
    </source>
</evidence>
<dbReference type="EMBL" id="KN716258">
    <property type="protein sequence ID" value="KJH48715.1"/>
    <property type="molecule type" value="Genomic_DNA"/>
</dbReference>
<feature type="region of interest" description="Disordered" evidence="1">
    <location>
        <begin position="28"/>
        <end position="62"/>
    </location>
</feature>
<feature type="compositionally biased region" description="Polar residues" evidence="1">
    <location>
        <begin position="76"/>
        <end position="86"/>
    </location>
</feature>
<feature type="compositionally biased region" description="Basic and acidic residues" evidence="1">
    <location>
        <begin position="125"/>
        <end position="135"/>
    </location>
</feature>
<gene>
    <name evidence="2" type="ORF">DICVIV_05171</name>
</gene>
<dbReference type="OrthoDB" id="5876532at2759"/>
<keyword evidence="3" id="KW-1185">Reference proteome</keyword>